<feature type="transmembrane region" description="Helical" evidence="2">
    <location>
        <begin position="231"/>
        <end position="249"/>
    </location>
</feature>
<proteinExistence type="predicted"/>
<dbReference type="Proteomes" id="UP000037729">
    <property type="component" value="Unassembled WGS sequence"/>
</dbReference>
<protein>
    <recommendedName>
        <fullName evidence="5">Glycerophosphoryl diester phosphodiesterase membrane domain-containing protein</fullName>
    </recommendedName>
</protein>
<dbReference type="RefSeq" id="WP_053966688.1">
    <property type="nucleotide sequence ID" value="NZ_LIUF01000001.1"/>
</dbReference>
<feature type="transmembrane region" description="Helical" evidence="2">
    <location>
        <begin position="76"/>
        <end position="96"/>
    </location>
</feature>
<feature type="transmembrane region" description="Helical" evidence="2">
    <location>
        <begin position="158"/>
        <end position="181"/>
    </location>
</feature>
<dbReference type="AlphaFoldDB" id="A0A0N0U9X8"/>
<organism evidence="3 4">
    <name type="scientific">Haloarcula rubripromontorii</name>
    <dbReference type="NCBI Taxonomy" id="1705562"/>
    <lineage>
        <taxon>Archaea</taxon>
        <taxon>Methanobacteriati</taxon>
        <taxon>Methanobacteriota</taxon>
        <taxon>Stenosarchaea group</taxon>
        <taxon>Halobacteria</taxon>
        <taxon>Halobacteriales</taxon>
        <taxon>Haloarculaceae</taxon>
        <taxon>Haloarcula</taxon>
    </lineage>
</organism>
<reference evidence="3 4" key="1">
    <citation type="submission" date="2015-08" db="EMBL/GenBank/DDBJ databases">
        <title>Genomes of Isolates from Cabo Rojo, PR.</title>
        <authorList>
            <person name="Sanchez-Nieves R.L."/>
            <person name="Montalvo-Rodriguez R."/>
        </authorList>
    </citation>
    <scope>NUCLEOTIDE SEQUENCE [LARGE SCALE GENOMIC DNA]</scope>
    <source>
        <strain evidence="3 4">SL3</strain>
    </source>
</reference>
<name>A0A0N0U9X8_9EURY</name>
<keyword evidence="2" id="KW-0812">Transmembrane</keyword>
<gene>
    <name evidence="3" type="ORF">AMS69_03445</name>
</gene>
<feature type="transmembrane region" description="Helical" evidence="2">
    <location>
        <begin position="47"/>
        <end position="64"/>
    </location>
</feature>
<evidence type="ECO:0000256" key="1">
    <source>
        <dbReference type="SAM" id="MobiDB-lite"/>
    </source>
</evidence>
<feature type="transmembrane region" description="Helical" evidence="2">
    <location>
        <begin position="202"/>
        <end position="225"/>
    </location>
</feature>
<keyword evidence="2" id="KW-1133">Transmembrane helix</keyword>
<evidence type="ECO:0008006" key="5">
    <source>
        <dbReference type="Google" id="ProtNLM"/>
    </source>
</evidence>
<evidence type="ECO:0000256" key="2">
    <source>
        <dbReference type="SAM" id="Phobius"/>
    </source>
</evidence>
<comment type="caution">
    <text evidence="3">The sequence shown here is derived from an EMBL/GenBank/DDBJ whole genome shotgun (WGS) entry which is preliminary data.</text>
</comment>
<keyword evidence="2" id="KW-0472">Membrane</keyword>
<dbReference type="OrthoDB" id="100715at2157"/>
<feature type="region of interest" description="Disordered" evidence="1">
    <location>
        <begin position="266"/>
        <end position="286"/>
    </location>
</feature>
<keyword evidence="4" id="KW-1185">Reference proteome</keyword>
<evidence type="ECO:0000313" key="4">
    <source>
        <dbReference type="Proteomes" id="UP000037729"/>
    </source>
</evidence>
<evidence type="ECO:0000313" key="3">
    <source>
        <dbReference type="EMBL" id="KOX94926.1"/>
    </source>
</evidence>
<feature type="compositionally biased region" description="Basic and acidic residues" evidence="1">
    <location>
        <begin position="270"/>
        <end position="286"/>
    </location>
</feature>
<dbReference type="EMBL" id="LIUF01000001">
    <property type="protein sequence ID" value="KOX94926.1"/>
    <property type="molecule type" value="Genomic_DNA"/>
</dbReference>
<accession>A0A0N0U9X8</accession>
<feature type="transmembrane region" description="Helical" evidence="2">
    <location>
        <begin position="117"/>
        <end position="138"/>
    </location>
</feature>
<dbReference type="PATRIC" id="fig|1705562.3.peg.1646"/>
<sequence>MPTFTARLADGWKRTGENMSLILVPILLGVMQTDSIRQILAYDGVHIGVKFGVPASVVTIWQFVSLPGSGVTANTGLPLSAAFAMIIIPGVILLRAGLSAGYFGTIAAELLDRHEGFAMSALTYFVPFLVITALPYVVLVPLALGLFGFGSLGDEGAVLLLIPAFIAAGYLFWATPYLIVLRRTGLVAAARGSYKLAVDGGAYLSYTIGYVAFVFFASVITTAVVVNVPAVGIPFGILAGGFVGLTLNITTMRFVADIDPESPCAGEWPAQHRSDGAAVSKEEAAP</sequence>